<sequence>MSQNNTNHDDSDDDSDDGQLHQEAVLNCYFHVMQAIGKKTGYAKKIVDPSFAANRKDKPHGSMKGTAYWHITGIAMTKTIEQRRVVTDLYMTNWRERGEDAAAEHFEKEYCRYPTWNWNYSCSGECGVYPSNCPNESFNRHGIKGVCADCPKNASLPAFLIYTAPRLLRDDAIERSDPCTIEFPKTCSHLMVTITAFLREGMDIIELGCHSTGKPSGWIGNLRHKIGTPLDRRRIRLIQAAMDGDVRPFQKVHPRGVQVSNEELADSMVSATRSVCHLQWKDGTIVGDCEDCFKHLGYNCPCATYLRSKYDLLLSTLQVQRKTSANSRGTAAKVAARGDTARMYQSGPSRKGGKRRCLPAMLDLVEDYIGTLNHQQLGSAIQYLYLCPRGRDMNHLVKTSSESELRERLIAFHDNTSRYRQMLLGTSNGNPSAYEHVRALVGRIEKALPAQASGKENPARTGII</sequence>
<proteinExistence type="predicted"/>
<dbReference type="AlphaFoldDB" id="A0A9N8DWM7"/>
<keyword evidence="2" id="KW-1185">Reference proteome</keyword>
<reference evidence="1" key="1">
    <citation type="submission" date="2020-06" db="EMBL/GenBank/DDBJ databases">
        <authorList>
            <consortium name="Plant Systems Biology data submission"/>
        </authorList>
    </citation>
    <scope>NUCLEOTIDE SEQUENCE</scope>
    <source>
        <strain evidence="1">D6</strain>
    </source>
</reference>
<gene>
    <name evidence="1" type="ORF">SEMRO_336_G120320.1</name>
</gene>
<evidence type="ECO:0000313" key="2">
    <source>
        <dbReference type="Proteomes" id="UP001153069"/>
    </source>
</evidence>
<organism evidence="1 2">
    <name type="scientific">Seminavis robusta</name>
    <dbReference type="NCBI Taxonomy" id="568900"/>
    <lineage>
        <taxon>Eukaryota</taxon>
        <taxon>Sar</taxon>
        <taxon>Stramenopiles</taxon>
        <taxon>Ochrophyta</taxon>
        <taxon>Bacillariophyta</taxon>
        <taxon>Bacillariophyceae</taxon>
        <taxon>Bacillariophycidae</taxon>
        <taxon>Naviculales</taxon>
        <taxon>Naviculaceae</taxon>
        <taxon>Seminavis</taxon>
    </lineage>
</organism>
<protein>
    <submittedName>
        <fullName evidence="1">Uncharacterized protein</fullName>
    </submittedName>
</protein>
<comment type="caution">
    <text evidence="1">The sequence shown here is derived from an EMBL/GenBank/DDBJ whole genome shotgun (WGS) entry which is preliminary data.</text>
</comment>
<evidence type="ECO:0000313" key="1">
    <source>
        <dbReference type="EMBL" id="CAB9508171.1"/>
    </source>
</evidence>
<dbReference type="Proteomes" id="UP001153069">
    <property type="component" value="Unassembled WGS sequence"/>
</dbReference>
<dbReference type="EMBL" id="CAICTM010000335">
    <property type="protein sequence ID" value="CAB9508171.1"/>
    <property type="molecule type" value="Genomic_DNA"/>
</dbReference>
<accession>A0A9N8DWM7</accession>
<name>A0A9N8DWM7_9STRA</name>